<evidence type="ECO:0000256" key="3">
    <source>
        <dbReference type="ARBA" id="ARBA00022679"/>
    </source>
</evidence>
<dbReference type="PANTHER" id="PTHR43420">
    <property type="entry name" value="ACETYLTRANSFERASE"/>
    <property type="match status" value="1"/>
</dbReference>
<keyword evidence="7" id="KW-1185">Reference proteome</keyword>
<dbReference type="CDD" id="cd04301">
    <property type="entry name" value="NAT_SF"/>
    <property type="match status" value="1"/>
</dbReference>
<evidence type="ECO:0000256" key="2">
    <source>
        <dbReference type="ARBA" id="ARBA00022490"/>
    </source>
</evidence>
<comment type="similarity">
    <text evidence="1">Belongs to the acetyltransferase family. RimI subfamily.</text>
</comment>
<dbReference type="InterPro" id="IPR050680">
    <property type="entry name" value="YpeA/RimI_acetyltransf"/>
</dbReference>
<dbReference type="Gene3D" id="3.40.630.30">
    <property type="match status" value="1"/>
</dbReference>
<dbReference type="PROSITE" id="PS51186">
    <property type="entry name" value="GNAT"/>
    <property type="match status" value="1"/>
</dbReference>
<evidence type="ECO:0000256" key="4">
    <source>
        <dbReference type="ARBA" id="ARBA00023315"/>
    </source>
</evidence>
<evidence type="ECO:0000313" key="7">
    <source>
        <dbReference type="Proteomes" id="UP001180840"/>
    </source>
</evidence>
<dbReference type="InterPro" id="IPR016181">
    <property type="entry name" value="Acyl_CoA_acyltransferase"/>
</dbReference>
<dbReference type="RefSeq" id="WP_290197517.1">
    <property type="nucleotide sequence ID" value="NZ_CP047654.1"/>
</dbReference>
<evidence type="ECO:0000313" key="6">
    <source>
        <dbReference type="EMBL" id="MDR7328581.1"/>
    </source>
</evidence>
<sequence length="157" mass="17691">MKIRELRAADATRCAELESQLFAGDNPWPRDVFLVEFNHPWTFYWGVFDEELLVGYAGVAMLGPREDPEFEVHTIGVDPAYQGRGLGRALMDQMVHAADAVDAQMFLEVRTDNGPAIGLYEKYGFTVLATRKNYYQPSGADAYTMARKSLSESRSEK</sequence>
<feature type="domain" description="N-acetyltransferase" evidence="5">
    <location>
        <begin position="1"/>
        <end position="150"/>
    </location>
</feature>
<dbReference type="NCBIfam" id="TIGR01575">
    <property type="entry name" value="rimI"/>
    <property type="match status" value="1"/>
</dbReference>
<protein>
    <submittedName>
        <fullName evidence="6">Ribosomal-protein-alanine N-acetyltransferase</fullName>
        <ecNumber evidence="6">2.3.1.267</ecNumber>
    </submittedName>
</protein>
<comment type="caution">
    <text evidence="6">The sequence shown here is derived from an EMBL/GenBank/DDBJ whole genome shotgun (WGS) entry which is preliminary data.</text>
</comment>
<name>A0ABU1ZUH9_9CORY</name>
<dbReference type="EMBL" id="JAVDXZ010000001">
    <property type="protein sequence ID" value="MDR7328581.1"/>
    <property type="molecule type" value="Genomic_DNA"/>
</dbReference>
<keyword evidence="2" id="KW-0963">Cytoplasm</keyword>
<dbReference type="PANTHER" id="PTHR43420:SF44">
    <property type="entry name" value="ACETYLTRANSFERASE YPEA"/>
    <property type="match status" value="1"/>
</dbReference>
<evidence type="ECO:0000259" key="5">
    <source>
        <dbReference type="PROSITE" id="PS51186"/>
    </source>
</evidence>
<dbReference type="Pfam" id="PF00583">
    <property type="entry name" value="Acetyltransf_1"/>
    <property type="match status" value="1"/>
</dbReference>
<dbReference type="GO" id="GO:0008999">
    <property type="term" value="F:protein-N-terminal-alanine acetyltransferase activity"/>
    <property type="evidence" value="ECO:0007669"/>
    <property type="project" value="UniProtKB-EC"/>
</dbReference>
<evidence type="ECO:0000256" key="1">
    <source>
        <dbReference type="ARBA" id="ARBA00005395"/>
    </source>
</evidence>
<proteinExistence type="inferred from homology"/>
<dbReference type="Proteomes" id="UP001180840">
    <property type="component" value="Unassembled WGS sequence"/>
</dbReference>
<organism evidence="6 7">
    <name type="scientific">Corynebacterium guangdongense</name>
    <dbReference type="NCBI Taxonomy" id="1783348"/>
    <lineage>
        <taxon>Bacteria</taxon>
        <taxon>Bacillati</taxon>
        <taxon>Actinomycetota</taxon>
        <taxon>Actinomycetes</taxon>
        <taxon>Mycobacteriales</taxon>
        <taxon>Corynebacteriaceae</taxon>
        <taxon>Corynebacterium</taxon>
    </lineage>
</organism>
<keyword evidence="3 6" id="KW-0808">Transferase</keyword>
<dbReference type="SUPFAM" id="SSF55729">
    <property type="entry name" value="Acyl-CoA N-acyltransferases (Nat)"/>
    <property type="match status" value="1"/>
</dbReference>
<dbReference type="EC" id="2.3.1.267" evidence="6"/>
<reference evidence="6" key="1">
    <citation type="submission" date="2023-07" db="EMBL/GenBank/DDBJ databases">
        <title>Sequencing the genomes of 1000 actinobacteria strains.</title>
        <authorList>
            <person name="Klenk H.-P."/>
        </authorList>
    </citation>
    <scope>NUCLEOTIDE SEQUENCE</scope>
    <source>
        <strain evidence="6">DSM 107476</strain>
    </source>
</reference>
<gene>
    <name evidence="6" type="ORF">J2S39_000257</name>
</gene>
<accession>A0ABU1ZUH9</accession>
<dbReference type="InterPro" id="IPR006464">
    <property type="entry name" value="AcTrfase_RimI/Ard1"/>
</dbReference>
<keyword evidence="4 6" id="KW-0012">Acyltransferase</keyword>
<dbReference type="InterPro" id="IPR000182">
    <property type="entry name" value="GNAT_dom"/>
</dbReference>